<keyword evidence="3" id="KW-1185">Reference proteome</keyword>
<reference evidence="2" key="1">
    <citation type="submission" date="2021-03" db="EMBL/GenBank/DDBJ databases">
        <title>Comparative genomics and phylogenomic investigation of the class Geoglossomycetes provide insights into ecological specialization and systematics.</title>
        <authorList>
            <person name="Melie T."/>
            <person name="Pirro S."/>
            <person name="Miller A.N."/>
            <person name="Quandt A."/>
        </authorList>
    </citation>
    <scope>NUCLEOTIDE SEQUENCE</scope>
    <source>
        <strain evidence="2">CAQ_001_2017</strain>
    </source>
</reference>
<sequence length="290" mass="31609">MFVKEFAKVLGEEHELSDTDFTVLLTFLARDKRAIAYDGKTVKFGAPNGAITAEDATIASLRSIIADLSHQVSALTSRIGTLSAAARIAVAEKNRVSALAYLRSKKLAETALTQRSEMLGQLEQVYVSIEQAADQVDVVRIMEASTAVLKGLHAEVGGVERVEDVVDELKEQMYKVDEVGKIISEAGDTGLIVDDGEVDDELEAMEQEEKEKRDKAKAQEVEARLTALDRDKDGLAKIAEEGERKQQEDVEAEKGTEEAIAALEGLSLEESRTMPEPEKGDSERSTILAT</sequence>
<dbReference type="AlphaFoldDB" id="A0A9P8IJ12"/>
<dbReference type="PANTHER" id="PTHR22761">
    <property type="entry name" value="CHARGED MULTIVESICULAR BODY PROTEIN"/>
    <property type="match status" value="1"/>
</dbReference>
<feature type="compositionally biased region" description="Basic and acidic residues" evidence="1">
    <location>
        <begin position="207"/>
        <end position="257"/>
    </location>
</feature>
<dbReference type="EMBL" id="JAGHQM010002694">
    <property type="protein sequence ID" value="KAH0548251.1"/>
    <property type="molecule type" value="Genomic_DNA"/>
</dbReference>
<dbReference type="PANTHER" id="PTHR22761:SF18">
    <property type="entry name" value="SORTING PROTEIN SNF7 FAMILY PROTEIN, PUTATIVE (AFU_ORTHOLOGUE AFUA_2G16692)-RELATED"/>
    <property type="match status" value="1"/>
</dbReference>
<evidence type="ECO:0000256" key="1">
    <source>
        <dbReference type="SAM" id="MobiDB-lite"/>
    </source>
</evidence>
<dbReference type="Proteomes" id="UP000750711">
    <property type="component" value="Unassembled WGS sequence"/>
</dbReference>
<dbReference type="GO" id="GO:0032511">
    <property type="term" value="P:late endosome to vacuole transport via multivesicular body sorting pathway"/>
    <property type="evidence" value="ECO:0007669"/>
    <property type="project" value="TreeGrafter"/>
</dbReference>
<dbReference type="Pfam" id="PF03357">
    <property type="entry name" value="Snf7"/>
    <property type="match status" value="1"/>
</dbReference>
<feature type="region of interest" description="Disordered" evidence="1">
    <location>
        <begin position="204"/>
        <end position="290"/>
    </location>
</feature>
<comment type="caution">
    <text evidence="2">The sequence shown here is derived from an EMBL/GenBank/DDBJ whole genome shotgun (WGS) entry which is preliminary data.</text>
</comment>
<accession>A0A9P8IJ12</accession>
<gene>
    <name evidence="2" type="ORF">GP486_008042</name>
</gene>
<evidence type="ECO:0008006" key="4">
    <source>
        <dbReference type="Google" id="ProtNLM"/>
    </source>
</evidence>
<evidence type="ECO:0000313" key="2">
    <source>
        <dbReference type="EMBL" id="KAH0548251.1"/>
    </source>
</evidence>
<proteinExistence type="predicted"/>
<dbReference type="Gene3D" id="6.10.140.1230">
    <property type="match status" value="1"/>
</dbReference>
<evidence type="ECO:0000313" key="3">
    <source>
        <dbReference type="Proteomes" id="UP000750711"/>
    </source>
</evidence>
<dbReference type="GO" id="GO:0005771">
    <property type="term" value="C:multivesicular body"/>
    <property type="evidence" value="ECO:0007669"/>
    <property type="project" value="TreeGrafter"/>
</dbReference>
<dbReference type="GO" id="GO:0006900">
    <property type="term" value="P:vesicle budding from membrane"/>
    <property type="evidence" value="ECO:0007669"/>
    <property type="project" value="TreeGrafter"/>
</dbReference>
<feature type="compositionally biased region" description="Basic and acidic residues" evidence="1">
    <location>
        <begin position="269"/>
        <end position="284"/>
    </location>
</feature>
<protein>
    <recommendedName>
        <fullName evidence="4">SNF7 family protein</fullName>
    </recommendedName>
</protein>
<dbReference type="InterPro" id="IPR005024">
    <property type="entry name" value="Snf7_fam"/>
</dbReference>
<organism evidence="2 3">
    <name type="scientific">Trichoglossum hirsutum</name>
    <dbReference type="NCBI Taxonomy" id="265104"/>
    <lineage>
        <taxon>Eukaryota</taxon>
        <taxon>Fungi</taxon>
        <taxon>Dikarya</taxon>
        <taxon>Ascomycota</taxon>
        <taxon>Pezizomycotina</taxon>
        <taxon>Geoglossomycetes</taxon>
        <taxon>Geoglossales</taxon>
        <taxon>Geoglossaceae</taxon>
        <taxon>Trichoglossum</taxon>
    </lineage>
</organism>
<name>A0A9P8IJ12_9PEZI</name>
<dbReference type="GO" id="GO:0000815">
    <property type="term" value="C:ESCRT III complex"/>
    <property type="evidence" value="ECO:0007669"/>
    <property type="project" value="TreeGrafter"/>
</dbReference>
<dbReference type="GO" id="GO:0009898">
    <property type="term" value="C:cytoplasmic side of plasma membrane"/>
    <property type="evidence" value="ECO:0007669"/>
    <property type="project" value="TreeGrafter"/>
</dbReference>